<dbReference type="PANTHER" id="PTHR33365:SF4">
    <property type="entry name" value="CYCLOCHLOROTINE BIOSYNTHESIS PROTEIN O"/>
    <property type="match status" value="1"/>
</dbReference>
<feature type="transmembrane region" description="Helical" evidence="3">
    <location>
        <begin position="42"/>
        <end position="62"/>
    </location>
</feature>
<proteinExistence type="inferred from homology"/>
<evidence type="ECO:0000256" key="3">
    <source>
        <dbReference type="SAM" id="Phobius"/>
    </source>
</evidence>
<name>A0A0D2CFE8_9EURO</name>
<evidence type="ECO:0000313" key="5">
    <source>
        <dbReference type="Proteomes" id="UP000054466"/>
    </source>
</evidence>
<organism evidence="4 5">
    <name type="scientific">Cladophialophora immunda</name>
    <dbReference type="NCBI Taxonomy" id="569365"/>
    <lineage>
        <taxon>Eukaryota</taxon>
        <taxon>Fungi</taxon>
        <taxon>Dikarya</taxon>
        <taxon>Ascomycota</taxon>
        <taxon>Pezizomycotina</taxon>
        <taxon>Eurotiomycetes</taxon>
        <taxon>Chaetothyriomycetidae</taxon>
        <taxon>Chaetothyriales</taxon>
        <taxon>Herpotrichiellaceae</taxon>
        <taxon>Cladophialophora</taxon>
    </lineage>
</organism>
<comment type="similarity">
    <text evidence="2">Belongs to the ustYa family.</text>
</comment>
<dbReference type="PANTHER" id="PTHR33365">
    <property type="entry name" value="YALI0B05434P"/>
    <property type="match status" value="1"/>
</dbReference>
<keyword evidence="3" id="KW-0472">Membrane</keyword>
<keyword evidence="5" id="KW-1185">Reference proteome</keyword>
<dbReference type="STRING" id="569365.A0A0D2CFE8"/>
<sequence length="307" mass="35677">MDSRPFEDFESAPTWRLLRKSECTEQAPAPWSPKKEPRTAKVMLVGFALVLSLLAAFVAGYHSRRLKDDCIRLQSSWSPGLDAVREFKTVQFNGSLGYPSPWTAEPSDEVDDLWDHFVYRAPMSISEEEFARLDVESKALVRFPPELGGGIWADLEMDHQLHCLDLLRKHTHLKYYESKDISFVNQSNIIRAHLDHCINILRQNILCHADTTLLTYNWIKGYDSPYPNFNNWHVCRDWEAIDHWADSVALPKDKMVEWGMKKWDKNAEELDPPESMLEQTRRNRVDECVRLGGRREECEERIGTGEL</sequence>
<keyword evidence="3" id="KW-0812">Transmembrane</keyword>
<dbReference type="Proteomes" id="UP000054466">
    <property type="component" value="Unassembled WGS sequence"/>
</dbReference>
<evidence type="ECO:0000313" key="4">
    <source>
        <dbReference type="EMBL" id="KIW22294.1"/>
    </source>
</evidence>
<dbReference type="EMBL" id="KN847047">
    <property type="protein sequence ID" value="KIW22294.1"/>
    <property type="molecule type" value="Genomic_DNA"/>
</dbReference>
<dbReference type="GeneID" id="27351389"/>
<evidence type="ECO:0008006" key="6">
    <source>
        <dbReference type="Google" id="ProtNLM"/>
    </source>
</evidence>
<gene>
    <name evidence="4" type="ORF">PV07_12195</name>
</gene>
<comment type="pathway">
    <text evidence="1">Mycotoxin biosynthesis.</text>
</comment>
<dbReference type="RefSeq" id="XP_016242510.1">
    <property type="nucleotide sequence ID" value="XM_016399698.1"/>
</dbReference>
<dbReference type="HOGENOM" id="CLU_042941_0_2_1"/>
<evidence type="ECO:0000256" key="1">
    <source>
        <dbReference type="ARBA" id="ARBA00004685"/>
    </source>
</evidence>
<keyword evidence="3" id="KW-1133">Transmembrane helix</keyword>
<dbReference type="Pfam" id="PF11807">
    <property type="entry name" value="UstYa"/>
    <property type="match status" value="1"/>
</dbReference>
<dbReference type="AlphaFoldDB" id="A0A0D2CFE8"/>
<dbReference type="InterPro" id="IPR021765">
    <property type="entry name" value="UstYa-like"/>
</dbReference>
<dbReference type="VEuPathDB" id="FungiDB:PV07_12195"/>
<dbReference type="OrthoDB" id="3687641at2759"/>
<dbReference type="GO" id="GO:0043386">
    <property type="term" value="P:mycotoxin biosynthetic process"/>
    <property type="evidence" value="ECO:0007669"/>
    <property type="project" value="InterPro"/>
</dbReference>
<evidence type="ECO:0000256" key="2">
    <source>
        <dbReference type="ARBA" id="ARBA00035112"/>
    </source>
</evidence>
<reference evidence="4 5" key="1">
    <citation type="submission" date="2015-01" db="EMBL/GenBank/DDBJ databases">
        <title>The Genome Sequence of Cladophialophora immunda CBS83496.</title>
        <authorList>
            <consortium name="The Broad Institute Genomics Platform"/>
            <person name="Cuomo C."/>
            <person name="de Hoog S."/>
            <person name="Gorbushina A."/>
            <person name="Stielow B."/>
            <person name="Teixiera M."/>
            <person name="Abouelleil A."/>
            <person name="Chapman S.B."/>
            <person name="Priest M."/>
            <person name="Young S.K."/>
            <person name="Wortman J."/>
            <person name="Nusbaum C."/>
            <person name="Birren B."/>
        </authorList>
    </citation>
    <scope>NUCLEOTIDE SEQUENCE [LARGE SCALE GENOMIC DNA]</scope>
    <source>
        <strain evidence="4 5">CBS 83496</strain>
    </source>
</reference>
<protein>
    <recommendedName>
        <fullName evidence="6">Tat pathway signal sequence</fullName>
    </recommendedName>
</protein>
<accession>A0A0D2CFE8</accession>